<feature type="chain" id="PRO_5026307371" description="PiggyBac transposable element-derived protein domain-containing protein" evidence="1">
    <location>
        <begin position="29"/>
        <end position="207"/>
    </location>
</feature>
<evidence type="ECO:0000313" key="3">
    <source>
        <dbReference type="Proteomes" id="UP000475862"/>
    </source>
</evidence>
<proteinExistence type="predicted"/>
<evidence type="ECO:0008006" key="4">
    <source>
        <dbReference type="Google" id="ProtNLM"/>
    </source>
</evidence>
<organism evidence="2 3">
    <name type="scientific">Aphis glycines</name>
    <name type="common">Soybean aphid</name>
    <dbReference type="NCBI Taxonomy" id="307491"/>
    <lineage>
        <taxon>Eukaryota</taxon>
        <taxon>Metazoa</taxon>
        <taxon>Ecdysozoa</taxon>
        <taxon>Arthropoda</taxon>
        <taxon>Hexapoda</taxon>
        <taxon>Insecta</taxon>
        <taxon>Pterygota</taxon>
        <taxon>Neoptera</taxon>
        <taxon>Paraneoptera</taxon>
        <taxon>Hemiptera</taxon>
        <taxon>Sternorrhyncha</taxon>
        <taxon>Aphidomorpha</taxon>
        <taxon>Aphidoidea</taxon>
        <taxon>Aphididae</taxon>
        <taxon>Aphidini</taxon>
        <taxon>Aphis</taxon>
        <taxon>Aphis</taxon>
    </lineage>
</organism>
<dbReference type="AlphaFoldDB" id="A0A6G0TK94"/>
<feature type="signal peptide" evidence="1">
    <location>
        <begin position="1"/>
        <end position="28"/>
    </location>
</feature>
<comment type="caution">
    <text evidence="2">The sequence shown here is derived from an EMBL/GenBank/DDBJ whole genome shotgun (WGS) entry which is preliminary data.</text>
</comment>
<gene>
    <name evidence="2" type="ORF">AGLY_009310</name>
</gene>
<reference evidence="2 3" key="1">
    <citation type="submission" date="2019-08" db="EMBL/GenBank/DDBJ databases">
        <title>The genome of the soybean aphid Biotype 1, its phylome, world population structure and adaptation to the North American continent.</title>
        <authorList>
            <person name="Giordano R."/>
            <person name="Donthu R.K."/>
            <person name="Hernandez A.G."/>
            <person name="Wright C.L."/>
            <person name="Zimin A.V."/>
        </authorList>
    </citation>
    <scope>NUCLEOTIDE SEQUENCE [LARGE SCALE GENOMIC DNA]</scope>
    <source>
        <tissue evidence="2">Whole aphids</tissue>
    </source>
</reference>
<dbReference type="Proteomes" id="UP000475862">
    <property type="component" value="Unassembled WGS sequence"/>
</dbReference>
<accession>A0A6G0TK94</accession>
<sequence>MPKHSAILVTKIPKLCLIKLFCLHCLKGIEFKSDNHYETTFYKSAYKRAGKKNDSTTFIIRLTRKYLSSGGETESILDTYEYGTISSDEYNYEDESKTYDSDKDPEFIPAAIISSSSSDEPSNTATLTYFELLELKTNLNLKNNIFNNFHTVLQKQYFFESGIIYFGMFLFTIQKVSIWKTIKNNFSCPEIGVSKASKLICNILLSK</sequence>
<keyword evidence="3" id="KW-1185">Reference proteome</keyword>
<evidence type="ECO:0000256" key="1">
    <source>
        <dbReference type="SAM" id="SignalP"/>
    </source>
</evidence>
<evidence type="ECO:0000313" key="2">
    <source>
        <dbReference type="EMBL" id="KAE9533269.1"/>
    </source>
</evidence>
<dbReference type="EMBL" id="VYZN01000036">
    <property type="protein sequence ID" value="KAE9533269.1"/>
    <property type="molecule type" value="Genomic_DNA"/>
</dbReference>
<protein>
    <recommendedName>
        <fullName evidence="4">PiggyBac transposable element-derived protein domain-containing protein</fullName>
    </recommendedName>
</protein>
<keyword evidence="1" id="KW-0732">Signal</keyword>
<name>A0A6G0TK94_APHGL</name>